<feature type="domain" description="HTH gntR-type" evidence="4">
    <location>
        <begin position="8"/>
        <end position="75"/>
    </location>
</feature>
<dbReference type="RefSeq" id="WP_023431393.1">
    <property type="nucleotide sequence ID" value="NZ_AWXZ01000017.1"/>
</dbReference>
<evidence type="ECO:0000313" key="6">
    <source>
        <dbReference type="Proteomes" id="UP000017819"/>
    </source>
</evidence>
<keyword evidence="1" id="KW-0805">Transcription regulation</keyword>
<dbReference type="InterPro" id="IPR036388">
    <property type="entry name" value="WH-like_DNA-bd_sf"/>
</dbReference>
<evidence type="ECO:0000256" key="3">
    <source>
        <dbReference type="ARBA" id="ARBA00023163"/>
    </source>
</evidence>
<comment type="caution">
    <text evidence="5">The sequence shown here is derived from an EMBL/GenBank/DDBJ whole genome shotgun (WGS) entry which is preliminary data.</text>
</comment>
<evidence type="ECO:0000256" key="1">
    <source>
        <dbReference type="ARBA" id="ARBA00023015"/>
    </source>
</evidence>
<dbReference type="SUPFAM" id="SSF46785">
    <property type="entry name" value="Winged helix' DNA-binding domain"/>
    <property type="match status" value="1"/>
</dbReference>
<dbReference type="PATRIC" id="fig|631454.5.peg.1233"/>
<dbReference type="CDD" id="cd07377">
    <property type="entry name" value="WHTH_GntR"/>
    <property type="match status" value="1"/>
</dbReference>
<dbReference type="PRINTS" id="PR00035">
    <property type="entry name" value="HTHGNTR"/>
</dbReference>
<dbReference type="InterPro" id="IPR000524">
    <property type="entry name" value="Tscrpt_reg_HTH_GntR"/>
</dbReference>
<dbReference type="PANTHER" id="PTHR43537">
    <property type="entry name" value="TRANSCRIPTIONAL REGULATOR, GNTR FAMILY"/>
    <property type="match status" value="1"/>
</dbReference>
<dbReference type="SMART" id="SM00345">
    <property type="entry name" value="HTH_GNTR"/>
    <property type="match status" value="1"/>
</dbReference>
<dbReference type="GO" id="GO:0003700">
    <property type="term" value="F:DNA-binding transcription factor activity"/>
    <property type="evidence" value="ECO:0007669"/>
    <property type="project" value="InterPro"/>
</dbReference>
<evidence type="ECO:0000313" key="5">
    <source>
        <dbReference type="EMBL" id="ESR25913.1"/>
    </source>
</evidence>
<sequence>MAGGGAEAAAPEGIYEALRRGILRLEFAPGSELDEGSLSRQFGVSRTPVREALIRLSSEGLVSMQRGRGARVAMLDLGDLRDYFEGLDVLQRAVTRLAAIRRTKDDIQAIEVHLLEFEAGAAAFDSGRTNEANHDFHLAIGHAAHSARLCSGYAHVLAETLRLAGLCFSETSQADERLESHLQKTMRDHRAMFDAICQGDADAAERAAGGHVDLFRNRLVDTLMSTRLTQGISLRA</sequence>
<dbReference type="PROSITE" id="PS50949">
    <property type="entry name" value="HTH_GNTR"/>
    <property type="match status" value="1"/>
</dbReference>
<dbReference type="Pfam" id="PF00392">
    <property type="entry name" value="GntR"/>
    <property type="match status" value="1"/>
</dbReference>
<proteinExistence type="predicted"/>
<dbReference type="GO" id="GO:0003677">
    <property type="term" value="F:DNA binding"/>
    <property type="evidence" value="ECO:0007669"/>
    <property type="project" value="UniProtKB-KW"/>
</dbReference>
<dbReference type="SMART" id="SM00895">
    <property type="entry name" value="FCD"/>
    <property type="match status" value="1"/>
</dbReference>
<keyword evidence="2" id="KW-0238">DNA-binding</keyword>
<dbReference type="STRING" id="631454.N177_1248"/>
<dbReference type="Gene3D" id="1.20.120.530">
    <property type="entry name" value="GntR ligand-binding domain-like"/>
    <property type="match status" value="1"/>
</dbReference>
<dbReference type="InterPro" id="IPR008920">
    <property type="entry name" value="TF_FadR/GntR_C"/>
</dbReference>
<dbReference type="PANTHER" id="PTHR43537:SF24">
    <property type="entry name" value="GLUCONATE OPERON TRANSCRIPTIONAL REPRESSOR"/>
    <property type="match status" value="1"/>
</dbReference>
<organism evidence="5 6">
    <name type="scientific">Lutibaculum baratangense AMV1</name>
    <dbReference type="NCBI Taxonomy" id="631454"/>
    <lineage>
        <taxon>Bacteria</taxon>
        <taxon>Pseudomonadati</taxon>
        <taxon>Pseudomonadota</taxon>
        <taxon>Alphaproteobacteria</taxon>
        <taxon>Hyphomicrobiales</taxon>
        <taxon>Tepidamorphaceae</taxon>
        <taxon>Lutibaculum</taxon>
    </lineage>
</organism>
<dbReference type="Proteomes" id="UP000017819">
    <property type="component" value="Unassembled WGS sequence"/>
</dbReference>
<dbReference type="InterPro" id="IPR011711">
    <property type="entry name" value="GntR_C"/>
</dbReference>
<evidence type="ECO:0000256" key="2">
    <source>
        <dbReference type="ARBA" id="ARBA00023125"/>
    </source>
</evidence>
<gene>
    <name evidence="5" type="ORF">N177_1248</name>
</gene>
<dbReference type="InterPro" id="IPR036390">
    <property type="entry name" value="WH_DNA-bd_sf"/>
</dbReference>
<dbReference type="OrthoDB" id="9028214at2"/>
<reference evidence="5 6" key="1">
    <citation type="journal article" date="2014" name="Genome Announc.">
        <title>Draft Genome Sequence of Lutibaculum baratangense Strain AMV1T, Isolated from a Mud Volcano in Andamans, India.</title>
        <authorList>
            <person name="Singh A."/>
            <person name="Sreenivas A."/>
            <person name="Sathyanarayana Reddy G."/>
            <person name="Pinnaka A.K."/>
            <person name="Shivaji S."/>
        </authorList>
    </citation>
    <scope>NUCLEOTIDE SEQUENCE [LARGE SCALE GENOMIC DNA]</scope>
    <source>
        <strain evidence="5 6">AMV1</strain>
    </source>
</reference>
<keyword evidence="3" id="KW-0804">Transcription</keyword>
<evidence type="ECO:0000259" key="4">
    <source>
        <dbReference type="PROSITE" id="PS50949"/>
    </source>
</evidence>
<protein>
    <submittedName>
        <fullName evidence="5">Putative transcriptional regulator protein, AsnC/GntR family</fullName>
    </submittedName>
</protein>
<dbReference type="AlphaFoldDB" id="V4TJ13"/>
<dbReference type="SUPFAM" id="SSF48008">
    <property type="entry name" value="GntR ligand-binding domain-like"/>
    <property type="match status" value="1"/>
</dbReference>
<dbReference type="Gene3D" id="1.10.10.10">
    <property type="entry name" value="Winged helix-like DNA-binding domain superfamily/Winged helix DNA-binding domain"/>
    <property type="match status" value="1"/>
</dbReference>
<dbReference type="EMBL" id="AWXZ01000017">
    <property type="protein sequence ID" value="ESR25913.1"/>
    <property type="molecule type" value="Genomic_DNA"/>
</dbReference>
<keyword evidence="6" id="KW-1185">Reference proteome</keyword>
<name>V4TJ13_9HYPH</name>
<dbReference type="eggNOG" id="COG1802">
    <property type="taxonomic scope" value="Bacteria"/>
</dbReference>
<accession>V4TJ13</accession>
<dbReference type="Pfam" id="PF07729">
    <property type="entry name" value="FCD"/>
    <property type="match status" value="1"/>
</dbReference>